<keyword evidence="1" id="KW-0472">Membrane</keyword>
<evidence type="ECO:0000313" key="2">
    <source>
        <dbReference type="EMBL" id="PYH47663.1"/>
    </source>
</evidence>
<keyword evidence="3" id="KW-1185">Reference proteome</keyword>
<dbReference type="GeneID" id="37080067"/>
<keyword evidence="1" id="KW-0812">Transmembrane</keyword>
<dbReference type="EMBL" id="KZ821223">
    <property type="protein sequence ID" value="PYH47663.1"/>
    <property type="molecule type" value="Genomic_DNA"/>
</dbReference>
<evidence type="ECO:0000313" key="3">
    <source>
        <dbReference type="Proteomes" id="UP000248349"/>
    </source>
</evidence>
<keyword evidence="1" id="KW-1133">Transmembrane helix</keyword>
<sequence length="175" mass="19420">HSIYPVLLDCLLSLIIKGVNNVKTRILCSTTSYRNVDGVLASYLDRLEMHGWGMLFFWAFLLALGAGASSCGESYWATDSPLRFQISWKSAPLFPGSDGSIRDQAVRNMLAAPQVGIPEPVMHGDLPMFGINGTIFTDRPCTLGGERRQHIRSVWDHEYDSDDAGDDQVPGLWYP</sequence>
<organism evidence="2 3">
    <name type="scientific">Aspergillus saccharolyticus JOP 1030-1</name>
    <dbReference type="NCBI Taxonomy" id="1450539"/>
    <lineage>
        <taxon>Eukaryota</taxon>
        <taxon>Fungi</taxon>
        <taxon>Dikarya</taxon>
        <taxon>Ascomycota</taxon>
        <taxon>Pezizomycotina</taxon>
        <taxon>Eurotiomycetes</taxon>
        <taxon>Eurotiomycetidae</taxon>
        <taxon>Eurotiales</taxon>
        <taxon>Aspergillaceae</taxon>
        <taxon>Aspergillus</taxon>
        <taxon>Aspergillus subgen. Circumdati</taxon>
    </lineage>
</organism>
<gene>
    <name evidence="2" type="ORF">BP01DRAFT_408923</name>
</gene>
<reference evidence="2 3" key="1">
    <citation type="submission" date="2016-12" db="EMBL/GenBank/DDBJ databases">
        <title>The genomes of Aspergillus section Nigri reveals drivers in fungal speciation.</title>
        <authorList>
            <consortium name="DOE Joint Genome Institute"/>
            <person name="Vesth T.C."/>
            <person name="Nybo J."/>
            <person name="Theobald S."/>
            <person name="Brandl J."/>
            <person name="Frisvad J.C."/>
            <person name="Nielsen K.F."/>
            <person name="Lyhne E.K."/>
            <person name="Kogle M.E."/>
            <person name="Kuo A."/>
            <person name="Riley R."/>
            <person name="Clum A."/>
            <person name="Nolan M."/>
            <person name="Lipzen A."/>
            <person name="Salamov A."/>
            <person name="Henrissat B."/>
            <person name="Wiebenga A."/>
            <person name="De Vries R.P."/>
            <person name="Grigoriev I.V."/>
            <person name="Mortensen U.H."/>
            <person name="Andersen M.R."/>
            <person name="Baker S.E."/>
        </authorList>
    </citation>
    <scope>NUCLEOTIDE SEQUENCE [LARGE SCALE GENOMIC DNA]</scope>
    <source>
        <strain evidence="2 3">JOP 1030-1</strain>
    </source>
</reference>
<dbReference type="Proteomes" id="UP000248349">
    <property type="component" value="Unassembled WGS sequence"/>
</dbReference>
<name>A0A318ZTN5_9EURO</name>
<dbReference type="RefSeq" id="XP_025433645.1">
    <property type="nucleotide sequence ID" value="XM_025578838.1"/>
</dbReference>
<proteinExistence type="predicted"/>
<protein>
    <submittedName>
        <fullName evidence="2">Uncharacterized protein</fullName>
    </submittedName>
</protein>
<accession>A0A318ZTN5</accession>
<evidence type="ECO:0000256" key="1">
    <source>
        <dbReference type="SAM" id="Phobius"/>
    </source>
</evidence>
<feature type="transmembrane region" description="Helical" evidence="1">
    <location>
        <begin position="55"/>
        <end position="76"/>
    </location>
</feature>
<feature type="non-terminal residue" evidence="2">
    <location>
        <position position="1"/>
    </location>
</feature>
<dbReference type="AlphaFoldDB" id="A0A318ZTN5"/>